<accession>A0ABP0JAK6</accession>
<proteinExistence type="predicted"/>
<dbReference type="EMBL" id="CAXAMN010004891">
    <property type="protein sequence ID" value="CAK9011425.1"/>
    <property type="molecule type" value="Genomic_DNA"/>
</dbReference>
<evidence type="ECO:0000259" key="2">
    <source>
        <dbReference type="Pfam" id="PF00644"/>
    </source>
</evidence>
<reference evidence="3 4" key="1">
    <citation type="submission" date="2024-02" db="EMBL/GenBank/DDBJ databases">
        <authorList>
            <person name="Chen Y."/>
            <person name="Shah S."/>
            <person name="Dougan E. K."/>
            <person name="Thang M."/>
            <person name="Chan C."/>
        </authorList>
    </citation>
    <scope>NUCLEOTIDE SEQUENCE [LARGE SCALE GENOMIC DNA]</scope>
</reference>
<evidence type="ECO:0000313" key="3">
    <source>
        <dbReference type="EMBL" id="CAK9011425.1"/>
    </source>
</evidence>
<dbReference type="Gene3D" id="3.90.228.10">
    <property type="match status" value="1"/>
</dbReference>
<feature type="domain" description="PARP catalytic" evidence="2">
    <location>
        <begin position="709"/>
        <end position="795"/>
    </location>
</feature>
<feature type="region of interest" description="Disordered" evidence="1">
    <location>
        <begin position="483"/>
        <end position="505"/>
    </location>
</feature>
<sequence>MGCGASSGPAPVAPVAPAPPAEADLGISPARIEAASQGDEIAQDDFFRQLFRFSENGDEQKLCDLLNAWPASVKQRGAWETSVNAARFQQTRVLQNMLDLGVDPPIGEDDEEVNPLIKALQRGYWDVVGVLVPKALQHDFSTKLLEESMLDFVVAGDYNTLRRFMKSFQIPGSGKLLCAALLLSPDNLGPIADEMVSMIVEHMDDFNKPSSFTPDAKKVKVGWESFSPIHAACRAKKTFNRKLIQSLIDKEVVLSEWGTEMFAETNWGGKRHSKTFAKRLPLHYAAENHHSSFKIIELLAKAYPEAMFKHVDDKPGRKLPCQCIRPSDEAKQQLEELMYEYVCARFDSVNKSEKGECIQLIRMALVFEQARTLKEHKLSRGKLSFVVEELMPTVLEASQDVDFTAELQRFVEAHPRVDLGRTSAAKVAVESIHNISEVLKSDFWQLLTLAECGGIDVAQLKELVNHELEARLKWVVSRISREGEGEGEGETAGLGTEGTTDSPSRSDAVRYGIFILSGLIAQIIAAQPKKVPKKDDEEDYEGHDFEGFEEDEDAGAESAVAEVLCSVGATLQSSETLDVIVGAYCQELQLPKDWNLLGVLRQGLDGCAVNGIFFSGGDLVMKKYVPVRSATFEWIRGLFENTFLHRYTRDRRGGKVPDALTVEEVDQVFNCGSWLEYEIRRQKVYQELQEKGPAWTGEFRTDVCTKGERAEWFQSDQYPGGINEHWLYHGTSGAGESGITEGDFRLNLAGSNAGTLYGNGAYLAEAVSKSGEYTTPHGAKNLRTILLCLSCLGRVNYNDEKRPDGDELANSCKGGGFQSILGDREKIRGTYREIIVFDDNLIYPGYICRYKRVEKEKEES</sequence>
<dbReference type="SUPFAM" id="SSF48403">
    <property type="entry name" value="Ankyrin repeat"/>
    <property type="match status" value="1"/>
</dbReference>
<keyword evidence="4" id="KW-1185">Reference proteome</keyword>
<evidence type="ECO:0000256" key="1">
    <source>
        <dbReference type="SAM" id="MobiDB-lite"/>
    </source>
</evidence>
<protein>
    <recommendedName>
        <fullName evidence="2">PARP catalytic domain-containing protein</fullName>
    </recommendedName>
</protein>
<dbReference type="InterPro" id="IPR036770">
    <property type="entry name" value="Ankyrin_rpt-contain_sf"/>
</dbReference>
<dbReference type="Pfam" id="PF00644">
    <property type="entry name" value="PARP"/>
    <property type="match status" value="1"/>
</dbReference>
<feature type="compositionally biased region" description="Pro residues" evidence="1">
    <location>
        <begin position="11"/>
        <end position="20"/>
    </location>
</feature>
<dbReference type="Proteomes" id="UP001642484">
    <property type="component" value="Unassembled WGS sequence"/>
</dbReference>
<feature type="compositionally biased region" description="Low complexity" evidence="1">
    <location>
        <begin position="1"/>
        <end position="10"/>
    </location>
</feature>
<dbReference type="InterPro" id="IPR051712">
    <property type="entry name" value="ARTD-AVP"/>
</dbReference>
<dbReference type="PANTHER" id="PTHR45740">
    <property type="entry name" value="POLY [ADP-RIBOSE] POLYMERASE"/>
    <property type="match status" value="1"/>
</dbReference>
<evidence type="ECO:0000313" key="4">
    <source>
        <dbReference type="Proteomes" id="UP001642484"/>
    </source>
</evidence>
<dbReference type="PANTHER" id="PTHR45740:SF2">
    <property type="entry name" value="POLY [ADP-RIBOSE] POLYMERASE"/>
    <property type="match status" value="1"/>
</dbReference>
<comment type="caution">
    <text evidence="3">The sequence shown here is derived from an EMBL/GenBank/DDBJ whole genome shotgun (WGS) entry which is preliminary data.</text>
</comment>
<name>A0ABP0JAK6_9DINO</name>
<dbReference type="InterPro" id="IPR012317">
    <property type="entry name" value="Poly(ADP-ribose)pol_cat_dom"/>
</dbReference>
<gene>
    <name evidence="3" type="ORF">CCMP2556_LOCUS10449</name>
</gene>
<organism evidence="3 4">
    <name type="scientific">Durusdinium trenchii</name>
    <dbReference type="NCBI Taxonomy" id="1381693"/>
    <lineage>
        <taxon>Eukaryota</taxon>
        <taxon>Sar</taxon>
        <taxon>Alveolata</taxon>
        <taxon>Dinophyceae</taxon>
        <taxon>Suessiales</taxon>
        <taxon>Symbiodiniaceae</taxon>
        <taxon>Durusdinium</taxon>
    </lineage>
</organism>
<dbReference type="SUPFAM" id="SSF56399">
    <property type="entry name" value="ADP-ribosylation"/>
    <property type="match status" value="1"/>
</dbReference>
<dbReference type="Gene3D" id="1.25.40.20">
    <property type="entry name" value="Ankyrin repeat-containing domain"/>
    <property type="match status" value="1"/>
</dbReference>
<feature type="region of interest" description="Disordered" evidence="1">
    <location>
        <begin position="1"/>
        <end position="21"/>
    </location>
</feature>